<dbReference type="EMBL" id="LAZR01000302">
    <property type="protein sequence ID" value="KKN75924.1"/>
    <property type="molecule type" value="Genomic_DNA"/>
</dbReference>
<name>A0A0F9T9R9_9ZZZZ</name>
<evidence type="ECO:0008006" key="2">
    <source>
        <dbReference type="Google" id="ProtNLM"/>
    </source>
</evidence>
<protein>
    <recommendedName>
        <fullName evidence="2">Calcineurin-like phosphoesterase domain-containing protein</fullName>
    </recommendedName>
</protein>
<comment type="caution">
    <text evidence="1">The sequence shown here is derived from an EMBL/GenBank/DDBJ whole genome shotgun (WGS) entry which is preliminary data.</text>
</comment>
<sequence length="262" mass="29859">MEAQITRRCKNKAVRWFGYPDIHFPDQDEEALAVAEAAQREFKPELVIVGNDMLQATPFSRFGNQTIEESVAKDFKETELDPANAFIDRVQKHTDFTYFQEGNHDAHIERWAVQHGNGAVSVFSLISPRINLSEGRKDFLYIKQGNNVQLHKNLICVHGWSYSIHCASLHRRKSPFQSVIFNHAHRMQSDTLTYPASDMPTTAMCAGCLCKRIPMYKHDGNPTGWTHGFWVAYVGRDSFTMYSVIINKGRAILPNGKEVKVV</sequence>
<reference evidence="1" key="1">
    <citation type="journal article" date="2015" name="Nature">
        <title>Complex archaea that bridge the gap between prokaryotes and eukaryotes.</title>
        <authorList>
            <person name="Spang A."/>
            <person name="Saw J.H."/>
            <person name="Jorgensen S.L."/>
            <person name="Zaremba-Niedzwiedzka K."/>
            <person name="Martijn J."/>
            <person name="Lind A.E."/>
            <person name="van Eijk R."/>
            <person name="Schleper C."/>
            <person name="Guy L."/>
            <person name="Ettema T.J."/>
        </authorList>
    </citation>
    <scope>NUCLEOTIDE SEQUENCE</scope>
</reference>
<gene>
    <name evidence="1" type="ORF">LCGC14_0376320</name>
</gene>
<dbReference type="InterPro" id="IPR029052">
    <property type="entry name" value="Metallo-depent_PP-like"/>
</dbReference>
<dbReference type="AlphaFoldDB" id="A0A0F9T9R9"/>
<accession>A0A0F9T9R9</accession>
<dbReference type="SUPFAM" id="SSF56300">
    <property type="entry name" value="Metallo-dependent phosphatases"/>
    <property type="match status" value="1"/>
</dbReference>
<organism evidence="1">
    <name type="scientific">marine sediment metagenome</name>
    <dbReference type="NCBI Taxonomy" id="412755"/>
    <lineage>
        <taxon>unclassified sequences</taxon>
        <taxon>metagenomes</taxon>
        <taxon>ecological metagenomes</taxon>
    </lineage>
</organism>
<evidence type="ECO:0000313" key="1">
    <source>
        <dbReference type="EMBL" id="KKN75924.1"/>
    </source>
</evidence>
<proteinExistence type="predicted"/>